<dbReference type="Proteomes" id="UP000664203">
    <property type="component" value="Unassembled WGS sequence"/>
</dbReference>
<feature type="compositionally biased region" description="Basic and acidic residues" evidence="1">
    <location>
        <begin position="290"/>
        <end position="300"/>
    </location>
</feature>
<dbReference type="EMBL" id="CAJPDR010000459">
    <property type="protein sequence ID" value="CAF9937014.1"/>
    <property type="molecule type" value="Genomic_DNA"/>
</dbReference>
<feature type="compositionally biased region" description="Basic and acidic residues" evidence="1">
    <location>
        <begin position="1"/>
        <end position="11"/>
    </location>
</feature>
<feature type="region of interest" description="Disordered" evidence="1">
    <location>
        <begin position="230"/>
        <end position="300"/>
    </location>
</feature>
<feature type="compositionally biased region" description="Basic residues" evidence="1">
    <location>
        <begin position="277"/>
        <end position="289"/>
    </location>
</feature>
<evidence type="ECO:0000313" key="3">
    <source>
        <dbReference type="Proteomes" id="UP000664203"/>
    </source>
</evidence>
<feature type="compositionally biased region" description="Basic residues" evidence="1">
    <location>
        <begin position="15"/>
        <end position="24"/>
    </location>
</feature>
<evidence type="ECO:0000313" key="2">
    <source>
        <dbReference type="EMBL" id="CAF9937014.1"/>
    </source>
</evidence>
<evidence type="ECO:0000256" key="1">
    <source>
        <dbReference type="SAM" id="MobiDB-lite"/>
    </source>
</evidence>
<gene>
    <name evidence="2" type="ORF">ALECFALPRED_007042</name>
</gene>
<name>A0A8H3J057_9LECA</name>
<feature type="region of interest" description="Disordered" evidence="1">
    <location>
        <begin position="1"/>
        <end position="27"/>
    </location>
</feature>
<sequence>MGDAISKDHLPRSGSRGRRSKLRSPMHPIGSESFIAAGLGRSFRLQGLVRVESCYDLYAVKPMFETSQIYDARAYVFQGLKYEERKYRTRHFKRCQSNRFCEQSFEHEGKKWVVSRCNSKNEEAVPVPSPSPPATCKKIPVVPSCDEGKPSGSPSQIPTTEVPEQLDWVRGRMRKYTPNNIRNIMQESMDEHWAIHLSRLQSRADSEKIDHDWSATLGYDVTLVVAEGSTTASSSFPRPEEGQKTPILPFRYHKEEADDSTSGSRKRKSPQQLERRKERRRRAQQVKRMTKSDKQNREPTPRVFMQWGKSEVQRLLYKQELKLKSAHQAELQKQAAIMNQRDQQHKEEIRMLRAYKSRERDILDSFHPADHHVRRASRLLDRVDDCVLWALKGLSKEDDTEDSFFEELFL</sequence>
<comment type="caution">
    <text evidence="2">The sequence shown here is derived from an EMBL/GenBank/DDBJ whole genome shotgun (WGS) entry which is preliminary data.</text>
</comment>
<proteinExistence type="predicted"/>
<protein>
    <submittedName>
        <fullName evidence="2">Uncharacterized protein</fullName>
    </submittedName>
</protein>
<organism evidence="2 3">
    <name type="scientific">Alectoria fallacina</name>
    <dbReference type="NCBI Taxonomy" id="1903189"/>
    <lineage>
        <taxon>Eukaryota</taxon>
        <taxon>Fungi</taxon>
        <taxon>Dikarya</taxon>
        <taxon>Ascomycota</taxon>
        <taxon>Pezizomycotina</taxon>
        <taxon>Lecanoromycetes</taxon>
        <taxon>OSLEUM clade</taxon>
        <taxon>Lecanoromycetidae</taxon>
        <taxon>Lecanorales</taxon>
        <taxon>Lecanorineae</taxon>
        <taxon>Parmeliaceae</taxon>
        <taxon>Alectoria</taxon>
    </lineage>
</organism>
<reference evidence="2" key="1">
    <citation type="submission" date="2021-03" db="EMBL/GenBank/DDBJ databases">
        <authorList>
            <person name="Tagirdzhanova G."/>
        </authorList>
    </citation>
    <scope>NUCLEOTIDE SEQUENCE</scope>
</reference>
<dbReference type="AlphaFoldDB" id="A0A8H3J057"/>
<keyword evidence="3" id="KW-1185">Reference proteome</keyword>
<accession>A0A8H3J057</accession>